<accession>A0A317K1C9</accession>
<dbReference type="EMBL" id="QGSV01000219">
    <property type="protein sequence ID" value="PWU46488.1"/>
    <property type="molecule type" value="Genomic_DNA"/>
</dbReference>
<evidence type="ECO:0000313" key="1">
    <source>
        <dbReference type="EMBL" id="PWU46488.1"/>
    </source>
</evidence>
<dbReference type="RefSeq" id="WP_109945791.1">
    <property type="nucleotide sequence ID" value="NZ_QGGF01000548.1"/>
</dbReference>
<reference evidence="2" key="1">
    <citation type="submission" date="2018-05" db="EMBL/GenBank/DDBJ databases">
        <title>Micromonospora globispora sp. nov. and Micromonospora rugosa sp. nov., isolated from marine sediment.</title>
        <authorList>
            <person name="Carro L."/>
            <person name="Aysel V."/>
            <person name="Cetin D."/>
            <person name="Igual J.M."/>
            <person name="Klenk H.-P."/>
            <person name="Trujillo M.E."/>
            <person name="Sahin N."/>
        </authorList>
    </citation>
    <scope>NUCLEOTIDE SEQUENCE [LARGE SCALE GENOMIC DNA]</scope>
    <source>
        <strain evidence="2">S2904</strain>
    </source>
</reference>
<protein>
    <recommendedName>
        <fullName evidence="3">Polyketide cyclase</fullName>
    </recommendedName>
</protein>
<dbReference type="SUPFAM" id="SSF55961">
    <property type="entry name" value="Bet v1-like"/>
    <property type="match status" value="1"/>
</dbReference>
<keyword evidence="2" id="KW-1185">Reference proteome</keyword>
<sequence length="146" mass="15844">MAAIVSNIEIARPPDEVFAYVTDPSRFAEWQDDVVRAEAAGPPVVGSRFTTTRRIGGVERTMTQEVTESSPPRRWAVHGVDGPIRPNVTINVEPLDDGARSRVTFALDFEGHGLGAALVPMVRGMAAKGAPASYRNLKERLETKTS</sequence>
<dbReference type="InterPro" id="IPR023393">
    <property type="entry name" value="START-like_dom_sf"/>
</dbReference>
<dbReference type="InterPro" id="IPR019587">
    <property type="entry name" value="Polyketide_cyclase/dehydratase"/>
</dbReference>
<evidence type="ECO:0008006" key="3">
    <source>
        <dbReference type="Google" id="ProtNLM"/>
    </source>
</evidence>
<organism evidence="1 2">
    <name type="scientific">Micromonospora globispora</name>
    <dbReference type="NCBI Taxonomy" id="1450148"/>
    <lineage>
        <taxon>Bacteria</taxon>
        <taxon>Bacillati</taxon>
        <taxon>Actinomycetota</taxon>
        <taxon>Actinomycetes</taxon>
        <taxon>Micromonosporales</taxon>
        <taxon>Micromonosporaceae</taxon>
        <taxon>Micromonospora</taxon>
    </lineage>
</organism>
<name>A0A317K1C9_9ACTN</name>
<dbReference type="AlphaFoldDB" id="A0A317K1C9"/>
<dbReference type="Proteomes" id="UP000245683">
    <property type="component" value="Unassembled WGS sequence"/>
</dbReference>
<gene>
    <name evidence="1" type="ORF">DLJ46_17940</name>
</gene>
<proteinExistence type="predicted"/>
<evidence type="ECO:0000313" key="2">
    <source>
        <dbReference type="Proteomes" id="UP000245683"/>
    </source>
</evidence>
<dbReference type="OrthoDB" id="1524368at2"/>
<dbReference type="Gene3D" id="3.30.530.20">
    <property type="match status" value="1"/>
</dbReference>
<dbReference type="Pfam" id="PF10604">
    <property type="entry name" value="Polyketide_cyc2"/>
    <property type="match status" value="1"/>
</dbReference>
<comment type="caution">
    <text evidence="1">The sequence shown here is derived from an EMBL/GenBank/DDBJ whole genome shotgun (WGS) entry which is preliminary data.</text>
</comment>